<accession>A0ACB9ZAQ5</accession>
<name>A0ACB9ZAQ5_9PEZI</name>
<dbReference type="Proteomes" id="UP001497700">
    <property type="component" value="Unassembled WGS sequence"/>
</dbReference>
<sequence length="754" mass="87202">MARYQGTIQKRWIQMSKNKRKAVLLGAWPNMAEHHRPDLVAWTTELQDRVPIQDQDASPFLWPHINLEDLCKTEPFLLILDSRAKLSPYDFVADDLEPTSFAYQIGLIEEILLPSYCAVFDPDPRKGYGRLYSPVPPGGIALTPGEGLWLLEIQSCLYEFLTTCFPMILHDISLDTGESITPSPAQAEPPMVLSKSNIDGVEYHAIAAFEAPYKAPSSLDVDHWVVIVSAMLVTSEDHIYHLRTDPGYFAMNLEEVSQHRVEQLLDTNNQQHPIFVDGELHLYWGRIFKEIICEPFQIDGFMAGLRYDLVRLQAAIAHNPVEPDAESLPAAFDDAVYTLQYDVLRILQFFLHESYLARTFFASYPMRPYTRRKVPNPGEDDSFKLGRYLDIPRSQSVDKLDYLINYLSSDEQGRFIFGRKALVTEIELLLHRDPEARTLVTARVARQLSFIGLLCECLRQISDLQPWIRANRYRMHQDVKVYEDAFNRNYRNEYDLMEEVKPQFWYTLGKDFMKETKGNLQYPVGVRRTKETVDTMRKAEAYLDKFWGKLIWWLKNRGKEALPPNIEKFIHHDSQKTEPWVEPQPSSKAAKKGKGKALDDGDPFDQIILNARAENEKFEAEKKKKGVKAEDCVRERIQTEEENNTYVVDKRALKVFNALFFNGPDPSQVPEIAWKDFVHAFIAVGFKAEKLFGSGWLFTRSSISGENTFKRVIHFDEPYMGGKMSYELTKYYGIRLAKRFGWNRDMFRSATQSK</sequence>
<gene>
    <name evidence="1" type="ORF">F4820DRAFT_409863</name>
</gene>
<reference evidence="1 2" key="1">
    <citation type="journal article" date="2022" name="New Phytol.">
        <title>Ecological generalism drives hyperdiversity of secondary metabolite gene clusters in xylarialean endophytes.</title>
        <authorList>
            <person name="Franco M.E.E."/>
            <person name="Wisecaver J.H."/>
            <person name="Arnold A.E."/>
            <person name="Ju Y.M."/>
            <person name="Slot J.C."/>
            <person name="Ahrendt S."/>
            <person name="Moore L.P."/>
            <person name="Eastman K.E."/>
            <person name="Scott K."/>
            <person name="Konkel Z."/>
            <person name="Mondo S.J."/>
            <person name="Kuo A."/>
            <person name="Hayes R.D."/>
            <person name="Haridas S."/>
            <person name="Andreopoulos B."/>
            <person name="Riley R."/>
            <person name="LaButti K."/>
            <person name="Pangilinan J."/>
            <person name="Lipzen A."/>
            <person name="Amirebrahimi M."/>
            <person name="Yan J."/>
            <person name="Adam C."/>
            <person name="Keymanesh K."/>
            <person name="Ng V."/>
            <person name="Louie K."/>
            <person name="Northen T."/>
            <person name="Drula E."/>
            <person name="Henrissat B."/>
            <person name="Hsieh H.M."/>
            <person name="Youens-Clark K."/>
            <person name="Lutzoni F."/>
            <person name="Miadlikowska J."/>
            <person name="Eastwood D.C."/>
            <person name="Hamelin R.C."/>
            <person name="Grigoriev I.V."/>
            <person name="U'Ren J.M."/>
        </authorList>
    </citation>
    <scope>NUCLEOTIDE SEQUENCE [LARGE SCALE GENOMIC DNA]</scope>
    <source>
        <strain evidence="1 2">CBS 119005</strain>
    </source>
</reference>
<evidence type="ECO:0000313" key="2">
    <source>
        <dbReference type="Proteomes" id="UP001497700"/>
    </source>
</evidence>
<keyword evidence="2" id="KW-1185">Reference proteome</keyword>
<comment type="caution">
    <text evidence="1">The sequence shown here is derived from an EMBL/GenBank/DDBJ whole genome shotgun (WGS) entry which is preliminary data.</text>
</comment>
<proteinExistence type="predicted"/>
<organism evidence="1 2">
    <name type="scientific">Hypoxylon rubiginosum</name>
    <dbReference type="NCBI Taxonomy" id="110542"/>
    <lineage>
        <taxon>Eukaryota</taxon>
        <taxon>Fungi</taxon>
        <taxon>Dikarya</taxon>
        <taxon>Ascomycota</taxon>
        <taxon>Pezizomycotina</taxon>
        <taxon>Sordariomycetes</taxon>
        <taxon>Xylariomycetidae</taxon>
        <taxon>Xylariales</taxon>
        <taxon>Hypoxylaceae</taxon>
        <taxon>Hypoxylon</taxon>
    </lineage>
</organism>
<evidence type="ECO:0000313" key="1">
    <source>
        <dbReference type="EMBL" id="KAI4868602.1"/>
    </source>
</evidence>
<dbReference type="EMBL" id="MU393437">
    <property type="protein sequence ID" value="KAI4868602.1"/>
    <property type="molecule type" value="Genomic_DNA"/>
</dbReference>
<protein>
    <submittedName>
        <fullName evidence="1">Uncharacterized protein</fullName>
    </submittedName>
</protein>